<dbReference type="PRINTS" id="PR00039">
    <property type="entry name" value="HTHLYSR"/>
</dbReference>
<reference evidence="6 7" key="1">
    <citation type="submission" date="2023-09" db="EMBL/GenBank/DDBJ databases">
        <authorList>
            <person name="Qi X."/>
        </authorList>
    </citation>
    <scope>NUCLEOTIDE SEQUENCE [LARGE SCALE GENOMIC DNA]</scope>
    <source>
        <strain evidence="6 7">S1-1</strain>
    </source>
</reference>
<protein>
    <submittedName>
        <fullName evidence="6">LysR substrate-binding domain-containing protein</fullName>
    </submittedName>
</protein>
<dbReference type="Proteomes" id="UP001301442">
    <property type="component" value="Chromosome"/>
</dbReference>
<sequence>MDNKLRHLNNLRTFDSAARHQSYSKAAAELFLSQAAVSQQMRQLEIALGTKLFSRQGRKMVLTDNGVKLYHATQQAFNILTSAFNNIQSEGIAGNLTITSTPSFSSMWLMPKLHKFSQQYPQIKIRVVSSNRFENLKQNHIDLAVRFGISAEKETSDDLQCEYFGEDDVYPVCSAKLAQEVSFNTPQDILKTWLVNLEKPGPFGWDAWFKHAEVKNYQNHQQWTEVVSTDIALSAVLGGHGFTLAAKFLYSQYLDAGTLVIPINVKHPLTVKRYLVFDANSAKKARLDIFMAWLKEEMGK</sequence>
<name>A0ABZ0GPU2_9GAMM</name>
<dbReference type="RefSeq" id="WP_348396578.1">
    <property type="nucleotide sequence ID" value="NZ_CP136600.1"/>
</dbReference>
<dbReference type="Pfam" id="PF00126">
    <property type="entry name" value="HTH_1"/>
    <property type="match status" value="1"/>
</dbReference>
<accession>A0ABZ0GPU2</accession>
<dbReference type="InterPro" id="IPR005119">
    <property type="entry name" value="LysR_subst-bd"/>
</dbReference>
<dbReference type="Gene3D" id="3.40.190.10">
    <property type="entry name" value="Periplasmic binding protein-like II"/>
    <property type="match status" value="2"/>
</dbReference>
<feature type="domain" description="HTH lysR-type" evidence="5">
    <location>
        <begin position="1"/>
        <end position="63"/>
    </location>
</feature>
<evidence type="ECO:0000256" key="2">
    <source>
        <dbReference type="ARBA" id="ARBA00023015"/>
    </source>
</evidence>
<dbReference type="SUPFAM" id="SSF46785">
    <property type="entry name" value="Winged helix' DNA-binding domain"/>
    <property type="match status" value="1"/>
</dbReference>
<evidence type="ECO:0000256" key="1">
    <source>
        <dbReference type="ARBA" id="ARBA00009437"/>
    </source>
</evidence>
<keyword evidence="3" id="KW-0238">DNA-binding</keyword>
<dbReference type="EMBL" id="CP136600">
    <property type="protein sequence ID" value="WOH37800.1"/>
    <property type="molecule type" value="Genomic_DNA"/>
</dbReference>
<keyword evidence="4" id="KW-0804">Transcription</keyword>
<evidence type="ECO:0000313" key="7">
    <source>
        <dbReference type="Proteomes" id="UP001301442"/>
    </source>
</evidence>
<evidence type="ECO:0000313" key="6">
    <source>
        <dbReference type="EMBL" id="WOH37800.1"/>
    </source>
</evidence>
<dbReference type="Gene3D" id="1.10.10.10">
    <property type="entry name" value="Winged helix-like DNA-binding domain superfamily/Winged helix DNA-binding domain"/>
    <property type="match status" value="1"/>
</dbReference>
<keyword evidence="7" id="KW-1185">Reference proteome</keyword>
<dbReference type="InterPro" id="IPR000847">
    <property type="entry name" value="LysR_HTH_N"/>
</dbReference>
<evidence type="ECO:0000256" key="4">
    <source>
        <dbReference type="ARBA" id="ARBA00023163"/>
    </source>
</evidence>
<evidence type="ECO:0000256" key="3">
    <source>
        <dbReference type="ARBA" id="ARBA00023125"/>
    </source>
</evidence>
<dbReference type="SUPFAM" id="SSF53850">
    <property type="entry name" value="Periplasmic binding protein-like II"/>
    <property type="match status" value="1"/>
</dbReference>
<keyword evidence="2" id="KW-0805">Transcription regulation</keyword>
<gene>
    <name evidence="6" type="ORF">RI844_00760</name>
</gene>
<dbReference type="PROSITE" id="PS50931">
    <property type="entry name" value="HTH_LYSR"/>
    <property type="match status" value="1"/>
</dbReference>
<dbReference type="PANTHER" id="PTHR30537">
    <property type="entry name" value="HTH-TYPE TRANSCRIPTIONAL REGULATOR"/>
    <property type="match status" value="1"/>
</dbReference>
<proteinExistence type="inferred from homology"/>
<organism evidence="6 7">
    <name type="scientific">Thalassotalea fonticola</name>
    <dbReference type="NCBI Taxonomy" id="3065649"/>
    <lineage>
        <taxon>Bacteria</taxon>
        <taxon>Pseudomonadati</taxon>
        <taxon>Pseudomonadota</taxon>
        <taxon>Gammaproteobacteria</taxon>
        <taxon>Alteromonadales</taxon>
        <taxon>Colwelliaceae</taxon>
        <taxon>Thalassotalea</taxon>
    </lineage>
</organism>
<dbReference type="PANTHER" id="PTHR30537:SF74">
    <property type="entry name" value="HTH-TYPE TRANSCRIPTIONAL REGULATOR TRPI"/>
    <property type="match status" value="1"/>
</dbReference>
<dbReference type="Pfam" id="PF03466">
    <property type="entry name" value="LysR_substrate"/>
    <property type="match status" value="1"/>
</dbReference>
<evidence type="ECO:0000259" key="5">
    <source>
        <dbReference type="PROSITE" id="PS50931"/>
    </source>
</evidence>
<dbReference type="InterPro" id="IPR058163">
    <property type="entry name" value="LysR-type_TF_proteobact-type"/>
</dbReference>
<dbReference type="InterPro" id="IPR036388">
    <property type="entry name" value="WH-like_DNA-bd_sf"/>
</dbReference>
<dbReference type="InterPro" id="IPR036390">
    <property type="entry name" value="WH_DNA-bd_sf"/>
</dbReference>
<comment type="similarity">
    <text evidence="1">Belongs to the LysR transcriptional regulatory family.</text>
</comment>